<dbReference type="EMBL" id="SMMG02000012">
    <property type="protein sequence ID" value="KAA3454971.1"/>
    <property type="molecule type" value="Genomic_DNA"/>
</dbReference>
<evidence type="ECO:0000256" key="1">
    <source>
        <dbReference type="ARBA" id="ARBA00004724"/>
    </source>
</evidence>
<dbReference type="PANTHER" id="PTHR10695">
    <property type="entry name" value="DEPHOSPHO-COA KINASE-RELATED"/>
    <property type="match status" value="1"/>
</dbReference>
<dbReference type="CDD" id="cd02164">
    <property type="entry name" value="PPAT_CoAS"/>
    <property type="match status" value="1"/>
</dbReference>
<dbReference type="InterPro" id="IPR014729">
    <property type="entry name" value="Rossmann-like_a/b/a_fold"/>
</dbReference>
<dbReference type="GO" id="GO:0015937">
    <property type="term" value="P:coenzyme A biosynthetic process"/>
    <property type="evidence" value="ECO:0007669"/>
    <property type="project" value="TreeGrafter"/>
</dbReference>
<dbReference type="OrthoDB" id="27911at2759"/>
<evidence type="ECO:0000313" key="3">
    <source>
        <dbReference type="EMBL" id="KAA3454971.1"/>
    </source>
</evidence>
<evidence type="ECO:0000259" key="2">
    <source>
        <dbReference type="Pfam" id="PF01467"/>
    </source>
</evidence>
<comment type="pathway">
    <text evidence="1">Cofactor biosynthesis; coenzyme A biosynthesis.</text>
</comment>
<gene>
    <name evidence="3" type="ORF">EPI10_018048</name>
</gene>
<dbReference type="GO" id="GO:0004140">
    <property type="term" value="F:dephospho-CoA kinase activity"/>
    <property type="evidence" value="ECO:0007669"/>
    <property type="project" value="TreeGrafter"/>
</dbReference>
<dbReference type="InterPro" id="IPR004821">
    <property type="entry name" value="Cyt_trans-like"/>
</dbReference>
<dbReference type="AlphaFoldDB" id="A0A5B6UAE5"/>
<dbReference type="Gene3D" id="3.40.50.620">
    <property type="entry name" value="HUPs"/>
    <property type="match status" value="2"/>
</dbReference>
<dbReference type="NCBIfam" id="TIGR00125">
    <property type="entry name" value="cyt_tran_rel"/>
    <property type="match status" value="1"/>
</dbReference>
<protein>
    <submittedName>
        <fullName evidence="3">Phosphopantetheine adenylyltransferase-like isoform X1</fullName>
    </submittedName>
</protein>
<feature type="domain" description="Cytidyltransferase-like" evidence="2">
    <location>
        <begin position="38"/>
        <end position="103"/>
    </location>
</feature>
<dbReference type="Proteomes" id="UP000325315">
    <property type="component" value="Unassembled WGS sequence"/>
</dbReference>
<comment type="caution">
    <text evidence="3">The sequence shown here is derived from an EMBL/GenBank/DDBJ whole genome shotgun (WGS) entry which is preliminary data.</text>
</comment>
<accession>A0A5B6UAE5</accession>
<dbReference type="PANTHER" id="PTHR10695:SF46">
    <property type="entry name" value="BIFUNCTIONAL COENZYME A SYNTHASE-RELATED"/>
    <property type="match status" value="1"/>
</dbReference>
<dbReference type="GO" id="GO:0004595">
    <property type="term" value="F:pantetheine-phosphate adenylyltransferase activity"/>
    <property type="evidence" value="ECO:0007669"/>
    <property type="project" value="TreeGrafter"/>
</dbReference>
<dbReference type="SUPFAM" id="SSF52374">
    <property type="entry name" value="Nucleotidylyl transferase"/>
    <property type="match status" value="1"/>
</dbReference>
<keyword evidence="3" id="KW-0808">Transferase</keyword>
<name>A0A5B6UAE5_9ROSI</name>
<evidence type="ECO:0000313" key="4">
    <source>
        <dbReference type="Proteomes" id="UP000325315"/>
    </source>
</evidence>
<proteinExistence type="predicted"/>
<keyword evidence="4" id="KW-1185">Reference proteome</keyword>
<reference evidence="4" key="1">
    <citation type="journal article" date="2019" name="Plant Biotechnol. J.">
        <title>Genome sequencing of the Australian wild diploid species Gossypium australe highlights disease resistance and delayed gland morphogenesis.</title>
        <authorList>
            <person name="Cai Y."/>
            <person name="Cai X."/>
            <person name="Wang Q."/>
            <person name="Wang P."/>
            <person name="Zhang Y."/>
            <person name="Cai C."/>
            <person name="Xu Y."/>
            <person name="Wang K."/>
            <person name="Zhou Z."/>
            <person name="Wang C."/>
            <person name="Geng S."/>
            <person name="Li B."/>
            <person name="Dong Q."/>
            <person name="Hou Y."/>
            <person name="Wang H."/>
            <person name="Ai P."/>
            <person name="Liu Z."/>
            <person name="Yi F."/>
            <person name="Sun M."/>
            <person name="An G."/>
            <person name="Cheng J."/>
            <person name="Zhang Y."/>
            <person name="Shi Q."/>
            <person name="Xie Y."/>
            <person name="Shi X."/>
            <person name="Chang Y."/>
            <person name="Huang F."/>
            <person name="Chen Y."/>
            <person name="Hong S."/>
            <person name="Mi L."/>
            <person name="Sun Q."/>
            <person name="Zhang L."/>
            <person name="Zhou B."/>
            <person name="Peng R."/>
            <person name="Zhang X."/>
            <person name="Liu F."/>
        </authorList>
    </citation>
    <scope>NUCLEOTIDE SEQUENCE [LARGE SCALE GENOMIC DNA]</scope>
    <source>
        <strain evidence="4">cv. PA1801</strain>
    </source>
</reference>
<sequence length="304" mass="33860">MSRSKEILETPRRKRMAILEESEVDSKISPPNSYGAVVLGGTFDRLHDGHRLFLSSSAELARSRIVVGVCDGPMLTNKQYSDLIEPIEERINNVECYIKSIKPELVVHVGPITDPYGPSIVDENLDAIVVSSPFRPLVLSGYTSIVHRCSPFFNLVGFANWGDRNVVMLMQAESPRIFKETIPGGISVNRKRADRGLSQLKIEVVDLVSEECSQDKLSSTTLRKLEAEKAEKQQGKGKHDDESRSTRGGFYELKVSVRLLHICSVTLFEVLGKYHISVLANRMHSSFLADGSNLSDSNMHSNNE</sequence>
<organism evidence="3 4">
    <name type="scientific">Gossypium australe</name>
    <dbReference type="NCBI Taxonomy" id="47621"/>
    <lineage>
        <taxon>Eukaryota</taxon>
        <taxon>Viridiplantae</taxon>
        <taxon>Streptophyta</taxon>
        <taxon>Embryophyta</taxon>
        <taxon>Tracheophyta</taxon>
        <taxon>Spermatophyta</taxon>
        <taxon>Magnoliopsida</taxon>
        <taxon>eudicotyledons</taxon>
        <taxon>Gunneridae</taxon>
        <taxon>Pentapetalae</taxon>
        <taxon>rosids</taxon>
        <taxon>malvids</taxon>
        <taxon>Malvales</taxon>
        <taxon>Malvaceae</taxon>
        <taxon>Malvoideae</taxon>
        <taxon>Gossypium</taxon>
    </lineage>
</organism>
<keyword evidence="3" id="KW-0548">Nucleotidyltransferase</keyword>
<dbReference type="Pfam" id="PF01467">
    <property type="entry name" value="CTP_transf_like"/>
    <property type="match status" value="1"/>
</dbReference>